<keyword evidence="1" id="KW-1133">Transmembrane helix</keyword>
<dbReference type="AlphaFoldDB" id="A0A409XY88"/>
<dbReference type="OrthoDB" id="3021074at2759"/>
<organism evidence="2 3">
    <name type="scientific">Gymnopilus dilepis</name>
    <dbReference type="NCBI Taxonomy" id="231916"/>
    <lineage>
        <taxon>Eukaryota</taxon>
        <taxon>Fungi</taxon>
        <taxon>Dikarya</taxon>
        <taxon>Basidiomycota</taxon>
        <taxon>Agaricomycotina</taxon>
        <taxon>Agaricomycetes</taxon>
        <taxon>Agaricomycetidae</taxon>
        <taxon>Agaricales</taxon>
        <taxon>Agaricineae</taxon>
        <taxon>Hymenogastraceae</taxon>
        <taxon>Gymnopilus</taxon>
    </lineage>
</organism>
<name>A0A409XY88_9AGAR</name>
<evidence type="ECO:0000256" key="1">
    <source>
        <dbReference type="SAM" id="Phobius"/>
    </source>
</evidence>
<dbReference type="Proteomes" id="UP000284706">
    <property type="component" value="Unassembled WGS sequence"/>
</dbReference>
<reference evidence="2 3" key="1">
    <citation type="journal article" date="2018" name="Evol. Lett.">
        <title>Horizontal gene cluster transfer increased hallucinogenic mushroom diversity.</title>
        <authorList>
            <person name="Reynolds H.T."/>
            <person name="Vijayakumar V."/>
            <person name="Gluck-Thaler E."/>
            <person name="Korotkin H.B."/>
            <person name="Matheny P.B."/>
            <person name="Slot J.C."/>
        </authorList>
    </citation>
    <scope>NUCLEOTIDE SEQUENCE [LARGE SCALE GENOMIC DNA]</scope>
    <source>
        <strain evidence="2 3">SRW20</strain>
    </source>
</reference>
<dbReference type="InParanoid" id="A0A409XY88"/>
<comment type="caution">
    <text evidence="2">The sequence shown here is derived from an EMBL/GenBank/DDBJ whole genome shotgun (WGS) entry which is preliminary data.</text>
</comment>
<dbReference type="EMBL" id="NHYE01001416">
    <property type="protein sequence ID" value="PPQ95734.1"/>
    <property type="molecule type" value="Genomic_DNA"/>
</dbReference>
<sequence length="424" mass="46418">MSQGLVCGYSISGGYGPISRFLYYILLTITLIFHKTEWLVSSSLGASMIFSSIAAVHAVALASARGRGTVDFDIVPVYSITGVGMLISTPLLMWSKTLREARFPTRLLAFAWIALMFVGVMASRASMVVLPTPVDCSDPTTPECPLTCNVSLPMRQSQPIAAYATACTGLGLIFAYRRQHPVKQERKRITRAQKASYADRGVQWAFCTPPLAVGLTIGHLVEMEIIMLGQDGLPLGENETAIGQWGPLVGAAFALIASIIQWTFRQREENVKGDVEKGRTTARSVRAQQPSVLADPKTLPASPLNSASAVTQQDLTANQYDISAYLEEGKWWGMSANGVIINHADINWLVRDGYLRRFVSSDDEDRRPRESGTPIINREETSANFGTTFSQAVGVIANKDVTAEEIEFREQKSDDSQDMQVRSA</sequence>
<evidence type="ECO:0000313" key="3">
    <source>
        <dbReference type="Proteomes" id="UP000284706"/>
    </source>
</evidence>
<feature type="transmembrane region" description="Helical" evidence="1">
    <location>
        <begin position="15"/>
        <end position="33"/>
    </location>
</feature>
<feature type="transmembrane region" description="Helical" evidence="1">
    <location>
        <begin position="197"/>
        <end position="221"/>
    </location>
</feature>
<feature type="transmembrane region" description="Helical" evidence="1">
    <location>
        <begin position="76"/>
        <end position="95"/>
    </location>
</feature>
<keyword evidence="1" id="KW-0812">Transmembrane</keyword>
<evidence type="ECO:0000313" key="2">
    <source>
        <dbReference type="EMBL" id="PPQ95734.1"/>
    </source>
</evidence>
<feature type="transmembrane region" description="Helical" evidence="1">
    <location>
        <begin position="107"/>
        <end position="130"/>
    </location>
</feature>
<protein>
    <submittedName>
        <fullName evidence="2">Uncharacterized protein</fullName>
    </submittedName>
</protein>
<accession>A0A409XY88</accession>
<keyword evidence="1" id="KW-0472">Membrane</keyword>
<feature type="transmembrane region" description="Helical" evidence="1">
    <location>
        <begin position="160"/>
        <end position="176"/>
    </location>
</feature>
<dbReference type="STRING" id="231916.A0A409XY88"/>
<proteinExistence type="predicted"/>
<gene>
    <name evidence="2" type="ORF">CVT26_015860</name>
</gene>
<feature type="transmembrane region" description="Helical" evidence="1">
    <location>
        <begin position="241"/>
        <end position="264"/>
    </location>
</feature>
<feature type="transmembrane region" description="Helical" evidence="1">
    <location>
        <begin position="45"/>
        <end position="64"/>
    </location>
</feature>
<keyword evidence="3" id="KW-1185">Reference proteome</keyword>